<proteinExistence type="inferred from homology"/>
<feature type="transmembrane region" description="Helical" evidence="3">
    <location>
        <begin position="128"/>
        <end position="153"/>
    </location>
</feature>
<dbReference type="Proteomes" id="UP000074310">
    <property type="component" value="Unassembled WGS sequence"/>
</dbReference>
<evidence type="ECO:0000256" key="1">
    <source>
        <dbReference type="ARBA" id="ARBA00007019"/>
    </source>
</evidence>
<feature type="transmembrane region" description="Helical" evidence="3">
    <location>
        <begin position="54"/>
        <end position="74"/>
    </location>
</feature>
<feature type="non-terminal residue" evidence="5">
    <location>
        <position position="181"/>
    </location>
</feature>
<dbReference type="PANTHER" id="PTHR30540">
    <property type="entry name" value="OSMOTIC STRESS POTASSIUM TRANSPORTER"/>
    <property type="match status" value="1"/>
</dbReference>
<comment type="similarity">
    <text evidence="1">Belongs to the HAK/KUP transporter (TC 2.A.72) family.</text>
</comment>
<feature type="transmembrane region" description="Helical" evidence="3">
    <location>
        <begin position="86"/>
        <end position="108"/>
    </location>
</feature>
<keyword evidence="2" id="KW-1003">Cell membrane</keyword>
<keyword evidence="3" id="KW-0812">Transmembrane</keyword>
<evidence type="ECO:0000259" key="4">
    <source>
        <dbReference type="Pfam" id="PF02705"/>
    </source>
</evidence>
<accession>A0A147HU80</accession>
<protein>
    <submittedName>
        <fullName evidence="5">Potassium transport protein Kup</fullName>
    </submittedName>
</protein>
<keyword evidence="3" id="KW-0472">Membrane</keyword>
<organism evidence="5 6">
    <name type="scientific">Sphingomonas endophytica</name>
    <dbReference type="NCBI Taxonomy" id="869719"/>
    <lineage>
        <taxon>Bacteria</taxon>
        <taxon>Pseudomonadati</taxon>
        <taxon>Pseudomonadota</taxon>
        <taxon>Alphaproteobacteria</taxon>
        <taxon>Sphingomonadales</taxon>
        <taxon>Sphingomonadaceae</taxon>
        <taxon>Sphingomonas</taxon>
    </lineage>
</organism>
<evidence type="ECO:0000313" key="5">
    <source>
        <dbReference type="EMBL" id="KTT68402.1"/>
    </source>
</evidence>
<evidence type="ECO:0000313" key="6">
    <source>
        <dbReference type="Proteomes" id="UP000074310"/>
    </source>
</evidence>
<comment type="caution">
    <text evidence="5">The sequence shown here is derived from an EMBL/GenBank/DDBJ whole genome shotgun (WGS) entry which is preliminary data.</text>
</comment>
<dbReference type="EMBL" id="LDTB01000107">
    <property type="protein sequence ID" value="KTT68402.1"/>
    <property type="molecule type" value="Genomic_DNA"/>
</dbReference>
<dbReference type="InterPro" id="IPR003855">
    <property type="entry name" value="K+_transporter"/>
</dbReference>
<dbReference type="Pfam" id="PF02705">
    <property type="entry name" value="K_trans"/>
    <property type="match status" value="1"/>
</dbReference>
<dbReference type="GO" id="GO:0015079">
    <property type="term" value="F:potassium ion transmembrane transporter activity"/>
    <property type="evidence" value="ECO:0007669"/>
    <property type="project" value="InterPro"/>
</dbReference>
<dbReference type="GO" id="GO:0016020">
    <property type="term" value="C:membrane"/>
    <property type="evidence" value="ECO:0007669"/>
    <property type="project" value="InterPro"/>
</dbReference>
<dbReference type="AlphaFoldDB" id="A0A147HU80"/>
<keyword evidence="2" id="KW-0997">Cell inner membrane</keyword>
<reference evidence="5 6" key="1">
    <citation type="journal article" date="2016" name="Front. Microbiol.">
        <title>Genomic Resource of Rice Seed Associated Bacteria.</title>
        <authorList>
            <person name="Midha S."/>
            <person name="Bansal K."/>
            <person name="Sharma S."/>
            <person name="Kumar N."/>
            <person name="Patil P.P."/>
            <person name="Chaudhry V."/>
            <person name="Patil P.B."/>
        </authorList>
    </citation>
    <scope>NUCLEOTIDE SEQUENCE [LARGE SCALE GENOMIC DNA]</scope>
    <source>
        <strain evidence="5 6">NS334</strain>
    </source>
</reference>
<dbReference type="InterPro" id="IPR053951">
    <property type="entry name" value="K_trans_N"/>
</dbReference>
<keyword evidence="6" id="KW-1185">Reference proteome</keyword>
<sequence>IGTEKVGRLFGPIMAVYFVVLAVMGVAHIVARPDILFALNPVYAVRFAMNDGGLAFLALGSVVLAVTGAEALYADMGHFGRKPISYAWLGFVLPALMLNYLGQGAMLLEQPQAAENPFFLMAPEDWRLPLVILATLATVIASQAVITGAYSVVQQAVQLGLMPRIRITHTSASEAGQIYIP</sequence>
<dbReference type="RefSeq" id="WP_193753133.1">
    <property type="nucleotide sequence ID" value="NZ_LDTB01000107.1"/>
</dbReference>
<feature type="transmembrane region" description="Helical" evidence="3">
    <location>
        <begin position="9"/>
        <end position="31"/>
    </location>
</feature>
<feature type="non-terminal residue" evidence="5">
    <location>
        <position position="1"/>
    </location>
</feature>
<feature type="domain" description="K+ potassium transporter integral membrane" evidence="4">
    <location>
        <begin position="2"/>
        <end position="181"/>
    </location>
</feature>
<name>A0A147HU80_9SPHN</name>
<evidence type="ECO:0000256" key="3">
    <source>
        <dbReference type="SAM" id="Phobius"/>
    </source>
</evidence>
<dbReference type="PANTHER" id="PTHR30540:SF79">
    <property type="entry name" value="LOW AFFINITY POTASSIUM TRANSPORT SYSTEM PROTEIN KUP"/>
    <property type="match status" value="1"/>
</dbReference>
<keyword evidence="3" id="KW-1133">Transmembrane helix</keyword>
<evidence type="ECO:0000256" key="2">
    <source>
        <dbReference type="ARBA" id="ARBA00022519"/>
    </source>
</evidence>
<gene>
    <name evidence="5" type="primary">trkD</name>
    <name evidence="5" type="ORF">NS334_16205</name>
</gene>